<name>A0A4P7PLW7_9PSED</name>
<dbReference type="InterPro" id="IPR050708">
    <property type="entry name" value="T6SS_VgrG/RHS"/>
</dbReference>
<accession>A0A4P7PLW7</accession>
<dbReference type="Proteomes" id="UP000296468">
    <property type="component" value="Chromosome"/>
</dbReference>
<feature type="compositionally biased region" description="Low complexity" evidence="1">
    <location>
        <begin position="1592"/>
        <end position="1613"/>
    </location>
</feature>
<feature type="region of interest" description="Disordered" evidence="1">
    <location>
        <begin position="1539"/>
        <end position="1651"/>
    </location>
</feature>
<dbReference type="RefSeq" id="WP_135846731.1">
    <property type="nucleotide sequence ID" value="NZ_CP035088.1"/>
</dbReference>
<dbReference type="InterPro" id="IPR006530">
    <property type="entry name" value="YD"/>
</dbReference>
<dbReference type="Pfam" id="PF05593">
    <property type="entry name" value="RHS_repeat"/>
    <property type="match status" value="2"/>
</dbReference>
<reference evidence="3 4" key="1">
    <citation type="journal article" date="2019" name="Front. Microbiol.">
        <title>In silico and Genetic Analyses of Cyclic Lipopeptide Synthetic Gene Clusters in Pseudomonas sp. 11K1.</title>
        <authorList>
            <person name="Zhao H."/>
            <person name="Liu Y.P."/>
            <person name="Zhang L.Q."/>
        </authorList>
    </citation>
    <scope>NUCLEOTIDE SEQUENCE [LARGE SCALE GENOMIC DNA]</scope>
    <source>
        <strain evidence="3 4">11K1</strain>
    </source>
</reference>
<evidence type="ECO:0000313" key="4">
    <source>
        <dbReference type="Proteomes" id="UP000296468"/>
    </source>
</evidence>
<gene>
    <name evidence="3" type="ORF">EPZ47_22425</name>
</gene>
<dbReference type="PANTHER" id="PTHR32305">
    <property type="match status" value="1"/>
</dbReference>
<feature type="region of interest" description="Disordered" evidence="1">
    <location>
        <begin position="1674"/>
        <end position="1696"/>
    </location>
</feature>
<dbReference type="PANTHER" id="PTHR32305:SF15">
    <property type="entry name" value="PROTEIN RHSA-RELATED"/>
    <property type="match status" value="1"/>
</dbReference>
<organism evidence="3 4">
    <name type="scientific">Pseudomonas viciae</name>
    <dbReference type="NCBI Taxonomy" id="2505979"/>
    <lineage>
        <taxon>Bacteria</taxon>
        <taxon>Pseudomonadati</taxon>
        <taxon>Pseudomonadota</taxon>
        <taxon>Gammaproteobacteria</taxon>
        <taxon>Pseudomonadales</taxon>
        <taxon>Pseudomonadaceae</taxon>
        <taxon>Pseudomonas</taxon>
    </lineage>
</organism>
<evidence type="ECO:0000313" key="3">
    <source>
        <dbReference type="EMBL" id="QBZ91333.1"/>
    </source>
</evidence>
<evidence type="ECO:0008006" key="5">
    <source>
        <dbReference type="Google" id="ProtNLM"/>
    </source>
</evidence>
<feature type="transmembrane region" description="Helical" evidence="2">
    <location>
        <begin position="1424"/>
        <end position="1445"/>
    </location>
</feature>
<feature type="transmembrane region" description="Helical" evidence="2">
    <location>
        <begin position="1485"/>
        <end position="1504"/>
    </location>
</feature>
<proteinExistence type="predicted"/>
<feature type="transmembrane region" description="Helical" evidence="2">
    <location>
        <begin position="1452"/>
        <end position="1479"/>
    </location>
</feature>
<evidence type="ECO:0000256" key="1">
    <source>
        <dbReference type="SAM" id="MobiDB-lite"/>
    </source>
</evidence>
<keyword evidence="2" id="KW-0472">Membrane</keyword>
<feature type="compositionally biased region" description="Basic and acidic residues" evidence="1">
    <location>
        <begin position="1567"/>
        <end position="1577"/>
    </location>
</feature>
<dbReference type="InterPro" id="IPR022385">
    <property type="entry name" value="Rhs_assc_core"/>
</dbReference>
<keyword evidence="2" id="KW-0812">Transmembrane</keyword>
<dbReference type="EMBL" id="CP035088">
    <property type="protein sequence ID" value="QBZ91333.1"/>
    <property type="molecule type" value="Genomic_DNA"/>
</dbReference>
<dbReference type="NCBIfam" id="TIGR03696">
    <property type="entry name" value="Rhs_assc_core"/>
    <property type="match status" value="1"/>
</dbReference>
<dbReference type="InterPro" id="IPR031325">
    <property type="entry name" value="RHS_repeat"/>
</dbReference>
<dbReference type="NCBIfam" id="TIGR01643">
    <property type="entry name" value="YD_repeat_2x"/>
    <property type="match status" value="2"/>
</dbReference>
<evidence type="ECO:0000256" key="2">
    <source>
        <dbReference type="SAM" id="Phobius"/>
    </source>
</evidence>
<keyword evidence="2" id="KW-1133">Transmembrane helix</keyword>
<protein>
    <recommendedName>
        <fullName evidence="5">RHS repeat-associated core domain-containing protein</fullName>
    </recommendedName>
</protein>
<dbReference type="KEGG" id="pvk:EPZ47_22425"/>
<dbReference type="OrthoDB" id="5862074at2"/>
<sequence length="1696" mass="188959">MATTTAVHSNAFNFLSFVQSGVDARTGQYTVSLSLPEVKTCELSGPVVPLTLNFNPLNTVDAGFGLGWEMGLTQYASDTQIISLHSGETFRVTGPYPGFTHRLRMKEQKIESFHLFTLPDNDNRFKVVHKSGLVEVLELKGASPQVAVPVKMYSPQGHEVSLEYITAPSGQPMLSALLDSTGALLRITRDTAAHTVTFAMGLTNGIPSAQVVLNLINDHVERITLPTTEGAGWRFEYQTEKTLSCISAVWTPLGTHETILYNDEGHGFPGRDTQRKLPRVTRHTTDPGGDNPPIVVAYSYGADSHNFLGYGSAINWDDDGLDNLFKVLEPYTYTTTESLMSGTETVRSITRTFNRFHLQTQEVIAQGNHQKTIRTRYYADDDDKLSFDNQPRQCQLPRKMSTLWSISDDPRFWRMDTEISEYDIHGNQTLRVEPSGVTEKITYYPVEGLEGFCPADPYGFVRHVQEKTLAPANDPERVPDLQPGAPVMRTRFRYESLPPLTPLDDSPITLPWLYVVEERLYELIDTPASSFGRSNGFVAQEPTEQQLSRTVFHYINAPADPLTHGRRSRQAITLGSDSGPTSFIEYSYTKNPSKQSLRTEQRASTDVDSAVRTVVDERSMLNGEPLLVTDNGVQHSYRYDALNRVLSETQAPDSDYPATRRYGYRLIRPADAGQTPIRTQAYQQMEDVKGVRVRTYFDGLSRAVREEMEDHDHSGASYRDIYTAKYNAKGFLVEETEIDWLETTNLSLTTSYTYDLWGLQDSVTRPDGVKEWTLNNPIAFTTETWIDGTARARTITNRFEKTVSVEHIGVDGRHLSQTAFKYDGLGNCTLEIDELGQVTRYRYDAFARLCSTTLPDLTTVHNTYAEHSQAELRTSIDVEPGNIQVPMRNVGEQAFDGLDRLVSITVGSRHEQQVYEAGHFQPKHRITPAGNQINYQYKRGLSEKPTLISAPDDESSFEVDVLDARLDSSKNNQGEYHFSYDEVGRLTGETWKDAVDNKTYRTSYNTSLKGRRLSRTDIGNHQTLMDYDRRNGRLLGIEQGQLQAVFEYDAIGRLFRTTSTDKTTQNKLTTTLEFDELGRETLRTLVLLNAQGQPIDAERSIELTYLADSNVKTRHLRVTGASALLETYSYDLRGRLERYRCSGSDLPKDRFGNAIVSQYFEFDTLDNIIYTRTVFNDGRLDIAHFTFAEDDPCQLVGARHSHPDYQHLETRFNYDADGNLEHDELGRRLSYDSQGRLVEVKTPAGLSLTAYRYDPHDQLQAVTPQGDTQTLRFYQGTRVTDTLHDDHHVQLLYHKGQPLGQQTPSDTGQTLLLLTDAKRSVIGENQGNDLRSAVYGAYGERDENSSLQSLLAFNGEAVESTGWYLLGNGYRAYNPSLMRFHSPDALSPFGSGGLNCYMYCAGNPIAFSDPTGHQAQNELIHNTWFNLGAGLGVSLFALFVSVFTLDPAPMIAALAAISGWTANTTAMVTMVVGATGAAINAAGPAIAGATFIASLGVGAAAMFLQDPNLRRVALWGDIVLAGIALPRIKIPTLKIPTIMGPTAQAPSPTPRPSTSSFGPLDNLDFDQFGREEPRKSFSSDASSEHPFPPLSSAPSSRTPSPRSSVSSQGSGSSRSKRSISDTSEAQNGNGAGKPSREGNARDRTRTRTREEWVALDQANLEVNPVEGGRDWFAHRTAEHPDQLTWVKRKKRPKPTI</sequence>
<feature type="compositionally biased region" description="Basic residues" evidence="1">
    <location>
        <begin position="1686"/>
        <end position="1696"/>
    </location>
</feature>
<dbReference type="Gene3D" id="2.180.10.10">
    <property type="entry name" value="RHS repeat-associated core"/>
    <property type="match status" value="1"/>
</dbReference>
<feature type="compositionally biased region" description="Basic and acidic residues" evidence="1">
    <location>
        <begin position="1634"/>
        <end position="1651"/>
    </location>
</feature>